<sequence>MACPEAWIKLQPVIKIVFLSTIIAFCSLILGFATPVWVSASGAIPIQFIDSEGTHAGSVGMDHMGLWQACGGGIGCINLVHDIPGFLVASRVFACFSLIASFVGIAMVFWFACVSKTDNGRLLMLSMIMSFVTGMFKVITC</sequence>
<evidence type="ECO:0000256" key="1">
    <source>
        <dbReference type="SAM" id="Phobius"/>
    </source>
</evidence>
<name>A0A8B6HRG2_MYTGA</name>
<gene>
    <name evidence="2" type="ORF">MGAL_10B022882</name>
</gene>
<evidence type="ECO:0000313" key="3">
    <source>
        <dbReference type="Proteomes" id="UP000596742"/>
    </source>
</evidence>
<feature type="transmembrane region" description="Helical" evidence="1">
    <location>
        <begin position="122"/>
        <end position="139"/>
    </location>
</feature>
<proteinExistence type="predicted"/>
<keyword evidence="1" id="KW-0472">Membrane</keyword>
<keyword evidence="1" id="KW-1133">Transmembrane helix</keyword>
<dbReference type="Proteomes" id="UP000596742">
    <property type="component" value="Unassembled WGS sequence"/>
</dbReference>
<reference evidence="2" key="1">
    <citation type="submission" date="2018-11" db="EMBL/GenBank/DDBJ databases">
        <authorList>
            <person name="Alioto T."/>
            <person name="Alioto T."/>
        </authorList>
    </citation>
    <scope>NUCLEOTIDE SEQUENCE</scope>
</reference>
<keyword evidence="3" id="KW-1185">Reference proteome</keyword>
<dbReference type="OrthoDB" id="6108909at2759"/>
<protein>
    <submittedName>
        <fullName evidence="2">Uncharacterized protein</fullName>
    </submittedName>
</protein>
<keyword evidence="1" id="KW-0812">Transmembrane</keyword>
<feature type="transmembrane region" description="Helical" evidence="1">
    <location>
        <begin position="88"/>
        <end position="110"/>
    </location>
</feature>
<dbReference type="EMBL" id="UYJE01010434">
    <property type="protein sequence ID" value="VDI83171.1"/>
    <property type="molecule type" value="Genomic_DNA"/>
</dbReference>
<dbReference type="AlphaFoldDB" id="A0A8B6HRG2"/>
<evidence type="ECO:0000313" key="2">
    <source>
        <dbReference type="EMBL" id="VDI83171.1"/>
    </source>
</evidence>
<accession>A0A8B6HRG2</accession>
<organism evidence="2 3">
    <name type="scientific">Mytilus galloprovincialis</name>
    <name type="common">Mediterranean mussel</name>
    <dbReference type="NCBI Taxonomy" id="29158"/>
    <lineage>
        <taxon>Eukaryota</taxon>
        <taxon>Metazoa</taxon>
        <taxon>Spiralia</taxon>
        <taxon>Lophotrochozoa</taxon>
        <taxon>Mollusca</taxon>
        <taxon>Bivalvia</taxon>
        <taxon>Autobranchia</taxon>
        <taxon>Pteriomorphia</taxon>
        <taxon>Mytilida</taxon>
        <taxon>Mytiloidea</taxon>
        <taxon>Mytilidae</taxon>
        <taxon>Mytilinae</taxon>
        <taxon>Mytilus</taxon>
    </lineage>
</organism>
<comment type="caution">
    <text evidence="2">The sequence shown here is derived from an EMBL/GenBank/DDBJ whole genome shotgun (WGS) entry which is preliminary data.</text>
</comment>
<dbReference type="Gene3D" id="1.20.140.150">
    <property type="match status" value="1"/>
</dbReference>
<feature type="transmembrane region" description="Helical" evidence="1">
    <location>
        <begin position="12"/>
        <end position="33"/>
    </location>
</feature>